<evidence type="ECO:0000313" key="3">
    <source>
        <dbReference type="Proteomes" id="UP000605361"/>
    </source>
</evidence>
<dbReference type="EMBL" id="JADOGI010000314">
    <property type="protein sequence ID" value="MBF8193748.1"/>
    <property type="molecule type" value="Genomic_DNA"/>
</dbReference>
<feature type="transmembrane region" description="Helical" evidence="1">
    <location>
        <begin position="97"/>
        <end position="117"/>
    </location>
</feature>
<dbReference type="Pfam" id="PF10604">
    <property type="entry name" value="Polyketide_cyc2"/>
    <property type="match status" value="1"/>
</dbReference>
<dbReference type="RefSeq" id="WP_195902598.1">
    <property type="nucleotide sequence ID" value="NZ_JADOGI010000314.1"/>
</dbReference>
<organism evidence="2 3">
    <name type="scientific">Nonomuraea cypriaca</name>
    <dbReference type="NCBI Taxonomy" id="1187855"/>
    <lineage>
        <taxon>Bacteria</taxon>
        <taxon>Bacillati</taxon>
        <taxon>Actinomycetota</taxon>
        <taxon>Actinomycetes</taxon>
        <taxon>Streptosporangiales</taxon>
        <taxon>Streptosporangiaceae</taxon>
        <taxon>Nonomuraea</taxon>
    </lineage>
</organism>
<dbReference type="SUPFAM" id="SSF55961">
    <property type="entry name" value="Bet v1-like"/>
    <property type="match status" value="1"/>
</dbReference>
<name>A0A931F6X5_9ACTN</name>
<dbReference type="InterPro" id="IPR023393">
    <property type="entry name" value="START-like_dom_sf"/>
</dbReference>
<evidence type="ECO:0000313" key="2">
    <source>
        <dbReference type="EMBL" id="MBF8193748.1"/>
    </source>
</evidence>
<dbReference type="AlphaFoldDB" id="A0A931F6X5"/>
<proteinExistence type="predicted"/>
<dbReference type="InterPro" id="IPR019587">
    <property type="entry name" value="Polyketide_cyclase/dehydratase"/>
</dbReference>
<keyword evidence="1" id="KW-1133">Transmembrane helix</keyword>
<gene>
    <name evidence="2" type="ORF">ITP53_50340</name>
</gene>
<protein>
    <submittedName>
        <fullName evidence="2">SRPBCC family protein</fullName>
    </submittedName>
</protein>
<accession>A0A931F6X5</accession>
<keyword evidence="1" id="KW-0812">Transmembrane</keyword>
<sequence>MRFETGVTIDASAERVWRTMTDVTRWPEFTPTMTSLRRLDEGPLGAGSRVRIKQPGIPALDWVVTELHPGTSFVWETSTGGVTISGGHALTPRDGGGVSLVLSITQTGLLAPLLTLLTGRRTRRYVRIEAESLKRRCEAPPTDE</sequence>
<dbReference type="Gene3D" id="3.30.530.20">
    <property type="match status" value="1"/>
</dbReference>
<reference evidence="2" key="1">
    <citation type="submission" date="2020-11" db="EMBL/GenBank/DDBJ databases">
        <title>Whole-genome analyses of Nonomuraea sp. K274.</title>
        <authorList>
            <person name="Veyisoglu A."/>
        </authorList>
    </citation>
    <scope>NUCLEOTIDE SEQUENCE</scope>
    <source>
        <strain evidence="2">K274</strain>
    </source>
</reference>
<evidence type="ECO:0000256" key="1">
    <source>
        <dbReference type="SAM" id="Phobius"/>
    </source>
</evidence>
<keyword evidence="3" id="KW-1185">Reference proteome</keyword>
<dbReference type="Proteomes" id="UP000605361">
    <property type="component" value="Unassembled WGS sequence"/>
</dbReference>
<keyword evidence="1" id="KW-0472">Membrane</keyword>
<comment type="caution">
    <text evidence="2">The sequence shown here is derived from an EMBL/GenBank/DDBJ whole genome shotgun (WGS) entry which is preliminary data.</text>
</comment>